<dbReference type="AlphaFoldDB" id="A0A8S1XZA9"/>
<keyword evidence="2" id="KW-1185">Reference proteome</keyword>
<reference evidence="1" key="1">
    <citation type="submission" date="2021-01" db="EMBL/GenBank/DDBJ databases">
        <authorList>
            <consortium name="Genoscope - CEA"/>
            <person name="William W."/>
        </authorList>
    </citation>
    <scope>NUCLEOTIDE SEQUENCE</scope>
</reference>
<dbReference type="Proteomes" id="UP000689195">
    <property type="component" value="Unassembled WGS sequence"/>
</dbReference>
<proteinExistence type="predicted"/>
<dbReference type="EMBL" id="CAJJDO010000138">
    <property type="protein sequence ID" value="CAD8204814.1"/>
    <property type="molecule type" value="Genomic_DNA"/>
</dbReference>
<evidence type="ECO:0000313" key="1">
    <source>
        <dbReference type="EMBL" id="CAD8204814.1"/>
    </source>
</evidence>
<sequence length="200" mass="24075">MDFLNILNPYIVEWNFQFEFRLPRQLAKVLFLQQYFTCSTKWIEVYKKKVHIFAESILWDIILILVQYRREYFFGESVNISVPKLKLHQKQDRLAIKNQNYSILLYQVNQILREYDHRQEKKTQNLKIEYQHGFKSLLQTGQKEIDSTWPQVLNPQDLLILTRSIKLSQPKSIFRRQSTTTSIHLQQILIESVPQTNESN</sequence>
<organism evidence="1 2">
    <name type="scientific">Paramecium pentaurelia</name>
    <dbReference type="NCBI Taxonomy" id="43138"/>
    <lineage>
        <taxon>Eukaryota</taxon>
        <taxon>Sar</taxon>
        <taxon>Alveolata</taxon>
        <taxon>Ciliophora</taxon>
        <taxon>Intramacronucleata</taxon>
        <taxon>Oligohymenophorea</taxon>
        <taxon>Peniculida</taxon>
        <taxon>Parameciidae</taxon>
        <taxon>Paramecium</taxon>
    </lineage>
</organism>
<protein>
    <submittedName>
        <fullName evidence="1">Uncharacterized protein</fullName>
    </submittedName>
</protein>
<evidence type="ECO:0000313" key="2">
    <source>
        <dbReference type="Proteomes" id="UP000689195"/>
    </source>
</evidence>
<name>A0A8S1XZA9_9CILI</name>
<comment type="caution">
    <text evidence="1">The sequence shown here is derived from an EMBL/GenBank/DDBJ whole genome shotgun (WGS) entry which is preliminary data.</text>
</comment>
<gene>
    <name evidence="1" type="ORF">PPENT_87.1.T1380107</name>
</gene>
<accession>A0A8S1XZA9</accession>